<evidence type="ECO:0000313" key="3">
    <source>
        <dbReference type="RefSeq" id="XP_010469125.1"/>
    </source>
</evidence>
<reference evidence="3" key="2">
    <citation type="submission" date="2025-08" db="UniProtKB">
        <authorList>
            <consortium name="RefSeq"/>
        </authorList>
    </citation>
    <scope>IDENTIFICATION</scope>
    <source>
        <tissue evidence="3">Leaf</tissue>
    </source>
</reference>
<dbReference type="Proteomes" id="UP000694864">
    <property type="component" value="Chromosome 16"/>
</dbReference>
<protein>
    <submittedName>
        <fullName evidence="3">Uncharacterized protein LOC104749234</fullName>
    </submittedName>
</protein>
<keyword evidence="2" id="KW-1185">Reference proteome</keyword>
<proteinExistence type="predicted"/>
<dbReference type="InterPro" id="IPR024768">
    <property type="entry name" value="Marf1"/>
</dbReference>
<reference evidence="2" key="1">
    <citation type="journal article" date="2014" name="Nat. Commun.">
        <title>The emerging biofuel crop Camelina sativa retains a highly undifferentiated hexaploid genome structure.</title>
        <authorList>
            <person name="Kagale S."/>
            <person name="Koh C."/>
            <person name="Nixon J."/>
            <person name="Bollina V."/>
            <person name="Clarke W.E."/>
            <person name="Tuteja R."/>
            <person name="Spillane C."/>
            <person name="Robinson S.J."/>
            <person name="Links M.G."/>
            <person name="Clarke C."/>
            <person name="Higgins E.E."/>
            <person name="Huebert T."/>
            <person name="Sharpe A.G."/>
            <person name="Parkin I.A."/>
        </authorList>
    </citation>
    <scope>NUCLEOTIDE SEQUENCE [LARGE SCALE GENOMIC DNA]</scope>
    <source>
        <strain evidence="2">cv. DH55</strain>
    </source>
</reference>
<sequence length="181" mass="20349">MSSSMTSENAEAKKICVFWDVVECPIPDGLDPDSVYRNIESALEKKGCLPRNVSIRAYGDKNHDLMDEFLLANIMFLPAGDSMARFRRMGHDFFGWGINNRNSSLMVISRDNTEFASSLRVYKKTGFNILVAQPENGIERCPNCRKPLEEIITDEWLWESLSAGGDPTSTTQEKLTSSVTN</sequence>
<dbReference type="InterPro" id="IPR021139">
    <property type="entry name" value="NYN"/>
</dbReference>
<dbReference type="PANTHER" id="PTHR14379:SF7">
    <property type="entry name" value="ENDONUCLEASE OR GLYCOSYL HYDROLASE-RELATED"/>
    <property type="match status" value="1"/>
</dbReference>
<evidence type="ECO:0000313" key="2">
    <source>
        <dbReference type="Proteomes" id="UP000694864"/>
    </source>
</evidence>
<feature type="domain" description="NYN" evidence="1">
    <location>
        <begin position="14"/>
        <end position="133"/>
    </location>
</feature>
<name>A0ABM0WCJ3_CAMSA</name>
<accession>A0ABM0WCJ3</accession>
<dbReference type="GeneID" id="104749234"/>
<dbReference type="PANTHER" id="PTHR14379">
    <property type="entry name" value="LIMKAIN B LKAP"/>
    <property type="match status" value="1"/>
</dbReference>
<evidence type="ECO:0000259" key="1">
    <source>
        <dbReference type="Pfam" id="PF01936"/>
    </source>
</evidence>
<organism evidence="2 3">
    <name type="scientific">Camelina sativa</name>
    <name type="common">False flax</name>
    <name type="synonym">Myagrum sativum</name>
    <dbReference type="NCBI Taxonomy" id="90675"/>
    <lineage>
        <taxon>Eukaryota</taxon>
        <taxon>Viridiplantae</taxon>
        <taxon>Streptophyta</taxon>
        <taxon>Embryophyta</taxon>
        <taxon>Tracheophyta</taxon>
        <taxon>Spermatophyta</taxon>
        <taxon>Magnoliopsida</taxon>
        <taxon>eudicotyledons</taxon>
        <taxon>Gunneridae</taxon>
        <taxon>Pentapetalae</taxon>
        <taxon>rosids</taxon>
        <taxon>malvids</taxon>
        <taxon>Brassicales</taxon>
        <taxon>Brassicaceae</taxon>
        <taxon>Camelineae</taxon>
        <taxon>Camelina</taxon>
    </lineage>
</organism>
<dbReference type="CDD" id="cd10910">
    <property type="entry name" value="PIN_limkain_b1_N_like"/>
    <property type="match status" value="1"/>
</dbReference>
<dbReference type="Pfam" id="PF01936">
    <property type="entry name" value="NYN"/>
    <property type="match status" value="1"/>
</dbReference>
<gene>
    <name evidence="3" type="primary">LOC104749234</name>
</gene>
<dbReference type="RefSeq" id="XP_010469125.1">
    <property type="nucleotide sequence ID" value="XM_010470823.2"/>
</dbReference>